<evidence type="ECO:0000256" key="2">
    <source>
        <dbReference type="ARBA" id="ARBA00022840"/>
    </source>
</evidence>
<accession>A0A8S3C6A2</accession>
<protein>
    <submittedName>
        <fullName evidence="4">Uncharacterized protein</fullName>
    </submittedName>
</protein>
<dbReference type="PANTHER" id="PTHR11353">
    <property type="entry name" value="CHAPERONIN"/>
    <property type="match status" value="1"/>
</dbReference>
<keyword evidence="1" id="KW-0547">Nucleotide-binding</keyword>
<keyword evidence="3" id="KW-0143">Chaperone</keyword>
<keyword evidence="2" id="KW-0067">ATP-binding</keyword>
<feature type="non-terminal residue" evidence="4">
    <location>
        <position position="1"/>
    </location>
</feature>
<evidence type="ECO:0000256" key="1">
    <source>
        <dbReference type="ARBA" id="ARBA00022741"/>
    </source>
</evidence>
<dbReference type="AlphaFoldDB" id="A0A8S3C6A2"/>
<dbReference type="Proteomes" id="UP000681720">
    <property type="component" value="Unassembled WGS sequence"/>
</dbReference>
<dbReference type="SUPFAM" id="SSF48592">
    <property type="entry name" value="GroEL equatorial domain-like"/>
    <property type="match status" value="1"/>
</dbReference>
<dbReference type="InterPro" id="IPR017998">
    <property type="entry name" value="Chaperone_TCP-1"/>
</dbReference>
<dbReference type="GO" id="GO:0005524">
    <property type="term" value="F:ATP binding"/>
    <property type="evidence" value="ECO:0007669"/>
    <property type="project" value="UniProtKB-KW"/>
</dbReference>
<gene>
    <name evidence="4" type="ORF">GIL414_LOCUS51007</name>
</gene>
<dbReference type="GO" id="GO:0140662">
    <property type="term" value="F:ATP-dependent protein folding chaperone"/>
    <property type="evidence" value="ECO:0007669"/>
    <property type="project" value="InterPro"/>
</dbReference>
<reference evidence="4" key="1">
    <citation type="submission" date="2021-02" db="EMBL/GenBank/DDBJ databases">
        <authorList>
            <person name="Nowell W R."/>
        </authorList>
    </citation>
    <scope>NUCLEOTIDE SEQUENCE</scope>
</reference>
<dbReference type="Pfam" id="PF00118">
    <property type="entry name" value="Cpn60_TCP1"/>
    <property type="match status" value="1"/>
</dbReference>
<proteinExistence type="predicted"/>
<comment type="caution">
    <text evidence="4">The sequence shown here is derived from an EMBL/GenBank/DDBJ whole genome shotgun (WGS) entry which is preliminary data.</text>
</comment>
<name>A0A8S3C6A2_9BILA</name>
<evidence type="ECO:0000313" key="5">
    <source>
        <dbReference type="Proteomes" id="UP000681720"/>
    </source>
</evidence>
<dbReference type="InterPro" id="IPR027413">
    <property type="entry name" value="GROEL-like_equatorial_sf"/>
</dbReference>
<dbReference type="InterPro" id="IPR002423">
    <property type="entry name" value="Cpn60/GroEL/TCP-1"/>
</dbReference>
<feature type="non-terminal residue" evidence="4">
    <location>
        <position position="62"/>
    </location>
</feature>
<sequence>GDGTTSIVLLIGELLKQADLYITEGLHPRIVAEGFELAKKEALKIIDTLKIPIAEDRETLIQ</sequence>
<evidence type="ECO:0000256" key="3">
    <source>
        <dbReference type="ARBA" id="ARBA00023186"/>
    </source>
</evidence>
<evidence type="ECO:0000313" key="4">
    <source>
        <dbReference type="EMBL" id="CAF4884345.1"/>
    </source>
</evidence>
<dbReference type="EMBL" id="CAJOBJ010171378">
    <property type="protein sequence ID" value="CAF4884345.1"/>
    <property type="molecule type" value="Genomic_DNA"/>
</dbReference>
<dbReference type="Gene3D" id="1.10.560.10">
    <property type="entry name" value="GroEL-like equatorial domain"/>
    <property type="match status" value="1"/>
</dbReference>
<organism evidence="4 5">
    <name type="scientific">Rotaria magnacalcarata</name>
    <dbReference type="NCBI Taxonomy" id="392030"/>
    <lineage>
        <taxon>Eukaryota</taxon>
        <taxon>Metazoa</taxon>
        <taxon>Spiralia</taxon>
        <taxon>Gnathifera</taxon>
        <taxon>Rotifera</taxon>
        <taxon>Eurotatoria</taxon>
        <taxon>Bdelloidea</taxon>
        <taxon>Philodinida</taxon>
        <taxon>Philodinidae</taxon>
        <taxon>Rotaria</taxon>
    </lineage>
</organism>